<name>A0A1H2GEP2_9PSED</name>
<dbReference type="InterPro" id="IPR027304">
    <property type="entry name" value="Trigger_fact/SurA_dom_sf"/>
</dbReference>
<dbReference type="OrthoDB" id="7026509at2"/>
<dbReference type="InterPro" id="IPR050245">
    <property type="entry name" value="PrsA_foldase"/>
</dbReference>
<evidence type="ECO:0000256" key="1">
    <source>
        <dbReference type="ARBA" id="ARBA00000971"/>
    </source>
</evidence>
<dbReference type="EMBL" id="LT629785">
    <property type="protein sequence ID" value="SDU17984.1"/>
    <property type="molecule type" value="Genomic_DNA"/>
</dbReference>
<dbReference type="PANTHER" id="PTHR47245">
    <property type="entry name" value="PEPTIDYLPROLYL ISOMERASE"/>
    <property type="match status" value="1"/>
</dbReference>
<dbReference type="Pfam" id="PF00639">
    <property type="entry name" value="Rotamase"/>
    <property type="match status" value="1"/>
</dbReference>
<dbReference type="Gene3D" id="3.10.50.40">
    <property type="match status" value="1"/>
</dbReference>
<dbReference type="STRING" id="364197.SAMN05216296_2239"/>
<organism evidence="8 9">
    <name type="scientific">Pseudomonas pohangensis</name>
    <dbReference type="NCBI Taxonomy" id="364197"/>
    <lineage>
        <taxon>Bacteria</taxon>
        <taxon>Pseudomonadati</taxon>
        <taxon>Pseudomonadota</taxon>
        <taxon>Gammaproteobacteria</taxon>
        <taxon>Pseudomonadales</taxon>
        <taxon>Pseudomonadaceae</taxon>
        <taxon>Pseudomonas</taxon>
    </lineage>
</organism>
<dbReference type="Gene3D" id="1.10.8.1040">
    <property type="match status" value="1"/>
</dbReference>
<feature type="chain" id="PRO_5009274754" description="peptidylprolyl isomerase" evidence="6">
    <location>
        <begin position="25"/>
        <end position="290"/>
    </location>
</feature>
<evidence type="ECO:0000259" key="7">
    <source>
        <dbReference type="PROSITE" id="PS50198"/>
    </source>
</evidence>
<dbReference type="AlphaFoldDB" id="A0A1H2GEP2"/>
<keyword evidence="6" id="KW-0732">Signal</keyword>
<proteinExistence type="inferred from homology"/>
<accession>A0A1H2GEP2</accession>
<dbReference type="GO" id="GO:0003755">
    <property type="term" value="F:peptidyl-prolyl cis-trans isomerase activity"/>
    <property type="evidence" value="ECO:0007669"/>
    <property type="project" value="UniProtKB-KW"/>
</dbReference>
<keyword evidence="5 8" id="KW-0413">Isomerase</keyword>
<dbReference type="PANTHER" id="PTHR47245:SF2">
    <property type="entry name" value="PEPTIDYL-PROLYL CIS-TRANS ISOMERASE HP_0175-RELATED"/>
    <property type="match status" value="1"/>
</dbReference>
<evidence type="ECO:0000256" key="4">
    <source>
        <dbReference type="ARBA" id="ARBA00023110"/>
    </source>
</evidence>
<comment type="catalytic activity">
    <reaction evidence="1">
        <text>[protein]-peptidylproline (omega=180) = [protein]-peptidylproline (omega=0)</text>
        <dbReference type="Rhea" id="RHEA:16237"/>
        <dbReference type="Rhea" id="RHEA-COMP:10747"/>
        <dbReference type="Rhea" id="RHEA-COMP:10748"/>
        <dbReference type="ChEBI" id="CHEBI:83833"/>
        <dbReference type="ChEBI" id="CHEBI:83834"/>
        <dbReference type="EC" id="5.2.1.8"/>
    </reaction>
</comment>
<evidence type="ECO:0000256" key="6">
    <source>
        <dbReference type="SAM" id="SignalP"/>
    </source>
</evidence>
<comment type="similarity">
    <text evidence="2">Belongs to the PpiC/parvulin rotamase family.</text>
</comment>
<dbReference type="SUPFAM" id="SSF54534">
    <property type="entry name" value="FKBP-like"/>
    <property type="match status" value="1"/>
</dbReference>
<dbReference type="PROSITE" id="PS50198">
    <property type="entry name" value="PPIC_PPIASE_2"/>
    <property type="match status" value="1"/>
</dbReference>
<sequence length="290" mass="31281">MQLLKSPLFLAGAASLLMLGGCNADQDATTAAATPVESVEIVATVNGTPISKATIDLIATQEAGQSPTDTPEARAAITNQLIMQTLIAEEALKKGLDKSPAVTEQMNVIRLSVLSNAYIQDYLDNQKPSDDELKAEYERIKAGITGTEYKARHILVESEAQAQQIIDQLKKNPDDFAKLAEEKSLDTGSKNNGGDLGWFDLHSMVPEFGDAAAKLQKGQISEAPVKTEFGYHVIQLEDSRPIQAPPFDEVKPHLAESVQQQKLKTQVEELKAKAKIEMTDAPAAATEAAK</sequence>
<keyword evidence="9" id="KW-1185">Reference proteome</keyword>
<evidence type="ECO:0000313" key="8">
    <source>
        <dbReference type="EMBL" id="SDU17984.1"/>
    </source>
</evidence>
<gene>
    <name evidence="8" type="ORF">SAMN05216296_2239</name>
</gene>
<dbReference type="SUPFAM" id="SSF109998">
    <property type="entry name" value="Triger factor/SurA peptide-binding domain-like"/>
    <property type="match status" value="1"/>
</dbReference>
<protein>
    <recommendedName>
        <fullName evidence="3">peptidylprolyl isomerase</fullName>
        <ecNumber evidence="3">5.2.1.8</ecNumber>
    </recommendedName>
</protein>
<reference evidence="9" key="1">
    <citation type="submission" date="2016-10" db="EMBL/GenBank/DDBJ databases">
        <authorList>
            <person name="Varghese N."/>
            <person name="Submissions S."/>
        </authorList>
    </citation>
    <scope>NUCLEOTIDE SEQUENCE [LARGE SCALE GENOMIC DNA]</scope>
    <source>
        <strain evidence="9">DSM 17875</strain>
    </source>
</reference>
<dbReference type="PROSITE" id="PS01096">
    <property type="entry name" value="PPIC_PPIASE_1"/>
    <property type="match status" value="1"/>
</dbReference>
<dbReference type="EC" id="5.2.1.8" evidence="3"/>
<dbReference type="InterPro" id="IPR023058">
    <property type="entry name" value="PPIase_PpiC_CS"/>
</dbReference>
<evidence type="ECO:0000256" key="3">
    <source>
        <dbReference type="ARBA" id="ARBA00013194"/>
    </source>
</evidence>
<feature type="domain" description="PpiC" evidence="7">
    <location>
        <begin position="146"/>
        <end position="238"/>
    </location>
</feature>
<keyword evidence="4 5" id="KW-0697">Rotamase</keyword>
<evidence type="ECO:0000256" key="2">
    <source>
        <dbReference type="ARBA" id="ARBA00007656"/>
    </source>
</evidence>
<dbReference type="InterPro" id="IPR000297">
    <property type="entry name" value="PPIase_PpiC"/>
</dbReference>
<dbReference type="PROSITE" id="PS51257">
    <property type="entry name" value="PROKAR_LIPOPROTEIN"/>
    <property type="match status" value="1"/>
</dbReference>
<dbReference type="RefSeq" id="WP_090195089.1">
    <property type="nucleotide sequence ID" value="NZ_LT629785.1"/>
</dbReference>
<dbReference type="InterPro" id="IPR046357">
    <property type="entry name" value="PPIase_dom_sf"/>
</dbReference>
<feature type="signal peptide" evidence="6">
    <location>
        <begin position="1"/>
        <end position="24"/>
    </location>
</feature>
<dbReference type="Proteomes" id="UP000243232">
    <property type="component" value="Chromosome I"/>
</dbReference>
<evidence type="ECO:0000313" key="9">
    <source>
        <dbReference type="Proteomes" id="UP000243232"/>
    </source>
</evidence>
<evidence type="ECO:0000256" key="5">
    <source>
        <dbReference type="PROSITE-ProRule" id="PRU00278"/>
    </source>
</evidence>